<sequence>MTSQLALSARRVLAALLALGATALTAVSLAVLTAAPAAAEVPSGWSDPDPVDPVHVLLVAVGLPLLGALIITAMVYGPPLARGERVAPGAPEVENQWLGGPRKATGELAGPDGQDSQAGGASGRW</sequence>
<feature type="chain" id="PRO_5039202977" evidence="3">
    <location>
        <begin position="40"/>
        <end position="125"/>
    </location>
</feature>
<dbReference type="PROSITE" id="PS51318">
    <property type="entry name" value="TAT"/>
    <property type="match status" value="1"/>
</dbReference>
<feature type="region of interest" description="Disordered" evidence="1">
    <location>
        <begin position="84"/>
        <end position="125"/>
    </location>
</feature>
<dbReference type="InterPro" id="IPR006311">
    <property type="entry name" value="TAT_signal"/>
</dbReference>
<organism evidence="4 5">
    <name type="scientific">Nocardioides marinus</name>
    <dbReference type="NCBI Taxonomy" id="374514"/>
    <lineage>
        <taxon>Bacteria</taxon>
        <taxon>Bacillati</taxon>
        <taxon>Actinomycetota</taxon>
        <taxon>Actinomycetes</taxon>
        <taxon>Propionibacteriales</taxon>
        <taxon>Nocardioidaceae</taxon>
        <taxon>Nocardioides</taxon>
    </lineage>
</organism>
<dbReference type="Proteomes" id="UP000537326">
    <property type="component" value="Unassembled WGS sequence"/>
</dbReference>
<comment type="caution">
    <text evidence="4">The sequence shown here is derived from an EMBL/GenBank/DDBJ whole genome shotgun (WGS) entry which is preliminary data.</text>
</comment>
<keyword evidence="5" id="KW-1185">Reference proteome</keyword>
<gene>
    <name evidence="4" type="ORF">BKA05_002442</name>
</gene>
<keyword evidence="2" id="KW-0812">Transmembrane</keyword>
<evidence type="ECO:0000256" key="2">
    <source>
        <dbReference type="SAM" id="Phobius"/>
    </source>
</evidence>
<keyword evidence="3" id="KW-0732">Signal</keyword>
<keyword evidence="2" id="KW-0472">Membrane</keyword>
<dbReference type="AlphaFoldDB" id="A0A7Z0C442"/>
<proteinExistence type="predicted"/>
<dbReference type="EMBL" id="JACBZI010000001">
    <property type="protein sequence ID" value="NYI10927.1"/>
    <property type="molecule type" value="Genomic_DNA"/>
</dbReference>
<name>A0A7Z0C442_9ACTN</name>
<keyword evidence="2" id="KW-1133">Transmembrane helix</keyword>
<evidence type="ECO:0000256" key="3">
    <source>
        <dbReference type="SAM" id="SignalP"/>
    </source>
</evidence>
<feature type="transmembrane region" description="Helical" evidence="2">
    <location>
        <begin position="55"/>
        <end position="76"/>
    </location>
</feature>
<feature type="signal peptide" evidence="3">
    <location>
        <begin position="1"/>
        <end position="39"/>
    </location>
</feature>
<reference evidence="4 5" key="1">
    <citation type="submission" date="2020-07" db="EMBL/GenBank/DDBJ databases">
        <title>Sequencing the genomes of 1000 actinobacteria strains.</title>
        <authorList>
            <person name="Klenk H.-P."/>
        </authorList>
    </citation>
    <scope>NUCLEOTIDE SEQUENCE [LARGE SCALE GENOMIC DNA]</scope>
    <source>
        <strain evidence="4 5">DSM 18248</strain>
    </source>
</reference>
<accession>A0A7Z0C442</accession>
<protein>
    <submittedName>
        <fullName evidence="4">Uncharacterized protein</fullName>
    </submittedName>
</protein>
<evidence type="ECO:0000256" key="1">
    <source>
        <dbReference type="SAM" id="MobiDB-lite"/>
    </source>
</evidence>
<evidence type="ECO:0000313" key="4">
    <source>
        <dbReference type="EMBL" id="NYI10927.1"/>
    </source>
</evidence>
<evidence type="ECO:0000313" key="5">
    <source>
        <dbReference type="Proteomes" id="UP000537326"/>
    </source>
</evidence>
<dbReference type="RefSeq" id="WP_179531689.1">
    <property type="nucleotide sequence ID" value="NZ_BAAAPP010000005.1"/>
</dbReference>